<dbReference type="Proteomes" id="UP000785679">
    <property type="component" value="Unassembled WGS sequence"/>
</dbReference>
<proteinExistence type="predicted"/>
<name>A0A8J8T5W9_HALGN</name>
<comment type="caution">
    <text evidence="1">The sequence shown here is derived from an EMBL/GenBank/DDBJ whole genome shotgun (WGS) entry which is preliminary data.</text>
</comment>
<gene>
    <name evidence="1" type="ORF">FGO68_gene15564</name>
</gene>
<accession>A0A8J8T5W9</accession>
<organism evidence="1 2">
    <name type="scientific">Halteria grandinella</name>
    <dbReference type="NCBI Taxonomy" id="5974"/>
    <lineage>
        <taxon>Eukaryota</taxon>
        <taxon>Sar</taxon>
        <taxon>Alveolata</taxon>
        <taxon>Ciliophora</taxon>
        <taxon>Intramacronucleata</taxon>
        <taxon>Spirotrichea</taxon>
        <taxon>Stichotrichia</taxon>
        <taxon>Sporadotrichida</taxon>
        <taxon>Halteriidae</taxon>
        <taxon>Halteria</taxon>
    </lineage>
</organism>
<sequence length="427" mass="49371">MGNLYKIKMSQDNIKLSSFTFPSSLRARIYNYFHPNVIFKVIRRLSVSEGGLIIKSNLNRNVTIYFPKQRQIDYQPLSHLGGVLKYADSLNIHLFQSYSMLLSILNVHQRIPIITKYIDPIIKSIPSKFADGKISVRANSFSLESLFDLVKPRKDGTKFVLKSVVSDHIDIPEANGNDFLGLICSSKNVEMTKVNFKKVDSLLPLPEISHIESLKLRDVDYLPFDLRVLLEQPSLKTLSFQPSMLKKHLQKPLKTSLETIKFNCKSSNNCFHYPFTFQLKSISKKFTQRSNPHLSHITFSCKRMPDFPDIEKLVSYYKKSLKSFTLKVSDYFNPIKLKEISQFKALLKYPVSIKLIVDGIQLIDKEQRGELVNELGRGLVREMSKDMKVMWNKRLQQIKVSFRGEEQEKGRFLLIVDCLQPGRIRLV</sequence>
<keyword evidence="2" id="KW-1185">Reference proteome</keyword>
<dbReference type="AlphaFoldDB" id="A0A8J8T5W9"/>
<protein>
    <submittedName>
        <fullName evidence="1">Uncharacterized protein</fullName>
    </submittedName>
</protein>
<reference evidence="1" key="1">
    <citation type="submission" date="2019-06" db="EMBL/GenBank/DDBJ databases">
        <authorList>
            <person name="Zheng W."/>
        </authorList>
    </citation>
    <scope>NUCLEOTIDE SEQUENCE</scope>
    <source>
        <strain evidence="1">QDHG01</strain>
    </source>
</reference>
<evidence type="ECO:0000313" key="2">
    <source>
        <dbReference type="Proteomes" id="UP000785679"/>
    </source>
</evidence>
<evidence type="ECO:0000313" key="1">
    <source>
        <dbReference type="EMBL" id="TNV83582.1"/>
    </source>
</evidence>
<dbReference type="EMBL" id="RRYP01003685">
    <property type="protein sequence ID" value="TNV83582.1"/>
    <property type="molecule type" value="Genomic_DNA"/>
</dbReference>